<dbReference type="SMART" id="SM00612">
    <property type="entry name" value="Kelch"/>
    <property type="match status" value="3"/>
</dbReference>
<name>A0A7R9A7M5_9CRUS</name>
<keyword evidence="1" id="KW-0880">Kelch repeat</keyword>
<dbReference type="OrthoDB" id="432528at2759"/>
<dbReference type="EMBL" id="LR900943">
    <property type="protein sequence ID" value="CAD7247341.1"/>
    <property type="molecule type" value="Genomic_DNA"/>
</dbReference>
<dbReference type="AlphaFoldDB" id="A0A7R9A7M5"/>
<gene>
    <name evidence="2" type="ORF">DSTB1V02_LOCUS7174</name>
</gene>
<evidence type="ECO:0000313" key="2">
    <source>
        <dbReference type="EMBL" id="CAD7247341.1"/>
    </source>
</evidence>
<dbReference type="SUPFAM" id="SSF117281">
    <property type="entry name" value="Kelch motif"/>
    <property type="match status" value="1"/>
</dbReference>
<accession>A0A7R9A7M5</accession>
<sequence length="487" mass="54635">MTVEFLEWWEKEMNPAPQLYDIDEVTLTAAMTHNFSSLSTTFIPPILRFRKKEWTGNGIDGGLAENIVVLISEEETRGVFTEALRMLKAASASTMEDVKVYHPKDYRGCESAQVMCVGLEDSWVVEGISRATRTLFIVDGGNHPAARTRMGLWRQMERDGLLIHCSQAASVAILSQQDWRALNTKITPDLPTIFNIFKYGASVISKKLLLCRSLWGQLWRKTQGERHRLKKDSYSNKDFFLADSDRLIHGGKEKIHILYLGGKNPRVSAYEWDEVLHIPDPYLIHATTGVVIGDSLFLLGGEGDPQGAHRLDLGSETWTTLSPMKAMRKNAGSVMWDPHTILMLGGWDPEARKCLSSCEYLDTRTKQWSLFPCDIPAPISAHAATLHKDHVYISGGSDGTETRGDGWRYSVTRRGEWELLPSLSKKRSFHGMVEDSSGGLSVIGGSFRLGLESTEVLETETLPTDEEGWVIQEKLPFEALVMAKEMK</sequence>
<keyword evidence="3" id="KW-1185">Reference proteome</keyword>
<protein>
    <submittedName>
        <fullName evidence="2">Uncharacterized protein</fullName>
    </submittedName>
</protein>
<dbReference type="Gene3D" id="2.120.10.80">
    <property type="entry name" value="Kelch-type beta propeller"/>
    <property type="match status" value="1"/>
</dbReference>
<proteinExistence type="predicted"/>
<dbReference type="PANTHER" id="PTHR45632">
    <property type="entry name" value="LD33804P"/>
    <property type="match status" value="1"/>
</dbReference>
<dbReference type="InterPro" id="IPR006652">
    <property type="entry name" value="Kelch_1"/>
</dbReference>
<organism evidence="2">
    <name type="scientific">Darwinula stevensoni</name>
    <dbReference type="NCBI Taxonomy" id="69355"/>
    <lineage>
        <taxon>Eukaryota</taxon>
        <taxon>Metazoa</taxon>
        <taxon>Ecdysozoa</taxon>
        <taxon>Arthropoda</taxon>
        <taxon>Crustacea</taxon>
        <taxon>Oligostraca</taxon>
        <taxon>Ostracoda</taxon>
        <taxon>Podocopa</taxon>
        <taxon>Podocopida</taxon>
        <taxon>Darwinulocopina</taxon>
        <taxon>Darwinuloidea</taxon>
        <taxon>Darwinulidae</taxon>
        <taxon>Darwinula</taxon>
    </lineage>
</organism>
<dbReference type="Proteomes" id="UP000677054">
    <property type="component" value="Unassembled WGS sequence"/>
</dbReference>
<evidence type="ECO:0000256" key="1">
    <source>
        <dbReference type="ARBA" id="ARBA00022441"/>
    </source>
</evidence>
<dbReference type="EMBL" id="CAJPEV010001426">
    <property type="protein sequence ID" value="CAG0892573.1"/>
    <property type="molecule type" value="Genomic_DNA"/>
</dbReference>
<reference evidence="2" key="1">
    <citation type="submission" date="2020-11" db="EMBL/GenBank/DDBJ databases">
        <authorList>
            <person name="Tran Van P."/>
        </authorList>
    </citation>
    <scope>NUCLEOTIDE SEQUENCE</scope>
</reference>
<dbReference type="Pfam" id="PF24681">
    <property type="entry name" value="Kelch_KLHDC2_KLHL20_DRC7"/>
    <property type="match status" value="1"/>
</dbReference>
<dbReference type="PANTHER" id="PTHR45632:SF14">
    <property type="entry name" value="KELCH-LIKE PROTEIN 33"/>
    <property type="match status" value="1"/>
</dbReference>
<dbReference type="InterPro" id="IPR015915">
    <property type="entry name" value="Kelch-typ_b-propeller"/>
</dbReference>
<evidence type="ECO:0000313" key="3">
    <source>
        <dbReference type="Proteomes" id="UP000677054"/>
    </source>
</evidence>